<dbReference type="InterPro" id="IPR019282">
    <property type="entry name" value="Glycoamylase-like_cons_dom"/>
</dbReference>
<dbReference type="InterPro" id="IPR016883">
    <property type="entry name" value="UCP028431"/>
</dbReference>
<dbReference type="PIRSF" id="PIRSF028431">
    <property type="entry name" value="UCP028431"/>
    <property type="match status" value="1"/>
</dbReference>
<evidence type="ECO:0000313" key="3">
    <source>
        <dbReference type="EMBL" id="XBH09370.1"/>
    </source>
</evidence>
<name>A0AAU7CVQ8_9BACT</name>
<dbReference type="RefSeq" id="WP_348266880.1">
    <property type="nucleotide sequence ID" value="NZ_CP121194.1"/>
</dbReference>
<evidence type="ECO:0000259" key="2">
    <source>
        <dbReference type="Pfam" id="PF10091"/>
    </source>
</evidence>
<feature type="region of interest" description="Disordered" evidence="1">
    <location>
        <begin position="56"/>
        <end position="86"/>
    </location>
</feature>
<dbReference type="EMBL" id="CP121195">
    <property type="protein sequence ID" value="XBH12657.1"/>
    <property type="molecule type" value="Genomic_DNA"/>
</dbReference>
<proteinExistence type="predicted"/>
<gene>
    <name evidence="3" type="ORF">P4G45_12860</name>
    <name evidence="4" type="ORF">P8936_13275</name>
</gene>
<accession>A0AAU7D5R2</accession>
<organism evidence="3">
    <name type="scientific">Edaphobacter paludis</name>
    <dbReference type="NCBI Taxonomy" id="3035702"/>
    <lineage>
        <taxon>Bacteria</taxon>
        <taxon>Pseudomonadati</taxon>
        <taxon>Acidobacteriota</taxon>
        <taxon>Terriglobia</taxon>
        <taxon>Terriglobales</taxon>
        <taxon>Acidobacteriaceae</taxon>
        <taxon>Edaphobacter</taxon>
    </lineage>
</organism>
<evidence type="ECO:0000256" key="1">
    <source>
        <dbReference type="SAM" id="MobiDB-lite"/>
    </source>
</evidence>
<evidence type="ECO:0000313" key="4">
    <source>
        <dbReference type="EMBL" id="XBH12657.1"/>
    </source>
</evidence>
<dbReference type="EMBL" id="CP121194">
    <property type="protein sequence ID" value="XBH09370.1"/>
    <property type="molecule type" value="Genomic_DNA"/>
</dbReference>
<dbReference type="Pfam" id="PF10091">
    <property type="entry name" value="Glycoamylase"/>
    <property type="match status" value="1"/>
</dbReference>
<protein>
    <submittedName>
        <fullName evidence="3">Glucoamylase family protein</fullName>
    </submittedName>
</protein>
<dbReference type="Gene3D" id="1.50.10.140">
    <property type="match status" value="1"/>
</dbReference>
<sequence>MSVDENEEINKRIRQITGQLGKGTSRRKLLHQMAGISLALPLAQWSALPLLAKPLAQKAAPEKTTGPHTEQPHTSPAPPPLASALSPEDDKLLDEIERASFLFFWEQANPQTGLIKDRCNTRIKDTSNVASIASTGFGLTAICIAEKRGFIPRNEARLRVINTLEYLWKKLPTHRGFFYHFADINSGERIWDSEISSVDTAILLCGILTCRQHFDDHGVNGLSEAIFNRVDWTWLSEDTSLLPMGWTPEFGFLSSKWDGYSELMMIYLLGLGSSSHPLKPETWTAWKRTTFEYDGLRYIGSFAPLFVHQYSQAWFDFRRKKDKYADYFQNSAIATDVHRRFCVELGKVFPDYSDDLWGITASDSDKGYVIWGGPPAMGPIDGTVVPAAAGGSLPFLPDATMRVLHNIRKNYPQAWCRYGFVDAFNPLKKWYDNDVVGIDTGITMLMAENARTAFIWETFMKNPEAQRGMANAGFNSYQPTVI</sequence>
<dbReference type="KEGG" id="epl:P4G45_12860"/>
<reference evidence="3" key="1">
    <citation type="submission" date="2023-03" db="EMBL/GenBank/DDBJ databases">
        <title>Edaphobacter sp.</title>
        <authorList>
            <person name="Huber K.J."/>
            <person name="Papendorf J."/>
            <person name="Pilke C."/>
            <person name="Bunk B."/>
            <person name="Sproeer C."/>
            <person name="Pester M."/>
        </authorList>
    </citation>
    <scope>NUCLEOTIDE SEQUENCE</scope>
    <source>
        <strain evidence="3">DSM 109919</strain>
        <strain evidence="4">DSM 109920</strain>
    </source>
</reference>
<dbReference type="AlphaFoldDB" id="A0AAU7CVQ8"/>
<accession>A0AAU7CVQ8</accession>
<feature type="domain" description="Glycoamylase-like" evidence="2">
    <location>
        <begin position="256"/>
        <end position="463"/>
    </location>
</feature>